<name>A0A9K3LNS4_9STRA</name>
<reference evidence="7" key="2">
    <citation type="submission" date="2021-04" db="EMBL/GenBank/DDBJ databases">
        <authorList>
            <person name="Podell S."/>
        </authorList>
    </citation>
    <scope>NUCLEOTIDE SEQUENCE</scope>
    <source>
        <strain evidence="7">Hildebrandi</strain>
    </source>
</reference>
<evidence type="ECO:0000256" key="2">
    <source>
        <dbReference type="ARBA" id="ARBA00022692"/>
    </source>
</evidence>
<gene>
    <name evidence="7" type="ORF">IV203_038528</name>
</gene>
<protein>
    <submittedName>
        <fullName evidence="7">Triose-phosphate transporter family protein</fullName>
    </submittedName>
</protein>
<feature type="transmembrane region" description="Helical" evidence="5">
    <location>
        <begin position="48"/>
        <end position="69"/>
    </location>
</feature>
<evidence type="ECO:0000256" key="4">
    <source>
        <dbReference type="ARBA" id="ARBA00023136"/>
    </source>
</evidence>
<keyword evidence="8" id="KW-1185">Reference proteome</keyword>
<dbReference type="GO" id="GO:0016020">
    <property type="term" value="C:membrane"/>
    <property type="evidence" value="ECO:0007669"/>
    <property type="project" value="UniProtKB-SubCell"/>
</dbReference>
<dbReference type="Pfam" id="PF03151">
    <property type="entry name" value="TPT"/>
    <property type="match status" value="1"/>
</dbReference>
<evidence type="ECO:0000256" key="1">
    <source>
        <dbReference type="ARBA" id="ARBA00004141"/>
    </source>
</evidence>
<feature type="transmembrane region" description="Helical" evidence="5">
    <location>
        <begin position="203"/>
        <end position="222"/>
    </location>
</feature>
<evidence type="ECO:0000256" key="5">
    <source>
        <dbReference type="SAM" id="Phobius"/>
    </source>
</evidence>
<comment type="subcellular location">
    <subcellularLocation>
        <location evidence="1">Membrane</location>
        <topology evidence="1">Multi-pass membrane protein</topology>
    </subcellularLocation>
</comment>
<dbReference type="InterPro" id="IPR004853">
    <property type="entry name" value="Sugar_P_trans_dom"/>
</dbReference>
<proteinExistence type="predicted"/>
<feature type="transmembrane region" description="Helical" evidence="5">
    <location>
        <begin position="81"/>
        <end position="104"/>
    </location>
</feature>
<evidence type="ECO:0000256" key="3">
    <source>
        <dbReference type="ARBA" id="ARBA00022989"/>
    </source>
</evidence>
<dbReference type="InterPro" id="IPR050186">
    <property type="entry name" value="TPT_transporter"/>
</dbReference>
<evidence type="ECO:0000259" key="6">
    <source>
        <dbReference type="Pfam" id="PF03151"/>
    </source>
</evidence>
<evidence type="ECO:0000313" key="8">
    <source>
        <dbReference type="Proteomes" id="UP000693970"/>
    </source>
</evidence>
<dbReference type="EMBL" id="JAGRRH010000009">
    <property type="protein sequence ID" value="KAG7365325.1"/>
    <property type="molecule type" value="Genomic_DNA"/>
</dbReference>
<keyword evidence="3 5" id="KW-1133">Transmembrane helix</keyword>
<reference evidence="7" key="1">
    <citation type="journal article" date="2021" name="Sci. Rep.">
        <title>Diploid genomic architecture of Nitzschia inconspicua, an elite biomass production diatom.</title>
        <authorList>
            <person name="Oliver A."/>
            <person name="Podell S."/>
            <person name="Pinowska A."/>
            <person name="Traller J.C."/>
            <person name="Smith S.R."/>
            <person name="McClure R."/>
            <person name="Beliaev A."/>
            <person name="Bohutskyi P."/>
            <person name="Hill E.A."/>
            <person name="Rabines A."/>
            <person name="Zheng H."/>
            <person name="Allen L.Z."/>
            <person name="Kuo A."/>
            <person name="Grigoriev I.V."/>
            <person name="Allen A.E."/>
            <person name="Hazlebeck D."/>
            <person name="Allen E.E."/>
        </authorList>
    </citation>
    <scope>NUCLEOTIDE SEQUENCE</scope>
    <source>
        <strain evidence="7">Hildebrandi</strain>
    </source>
</reference>
<organism evidence="7 8">
    <name type="scientific">Nitzschia inconspicua</name>
    <dbReference type="NCBI Taxonomy" id="303405"/>
    <lineage>
        <taxon>Eukaryota</taxon>
        <taxon>Sar</taxon>
        <taxon>Stramenopiles</taxon>
        <taxon>Ochrophyta</taxon>
        <taxon>Bacillariophyta</taxon>
        <taxon>Bacillariophyceae</taxon>
        <taxon>Bacillariophycidae</taxon>
        <taxon>Bacillariales</taxon>
        <taxon>Bacillariaceae</taxon>
        <taxon>Nitzschia</taxon>
    </lineage>
</organism>
<accession>A0A9K3LNS4</accession>
<sequence length="331" mass="34953">MCKTTTTQSSSSTASPLKLVVLVVLWYAGNTFYNIYNKKALNMLDAHWYVASAQLAVGILISFLTWGTGFRKRPTLNSSDLISCVPIGLFASLAHCGTVLASAVGAVSFAQIVKACEPVFAAAVGVLVPPMDVKPILAYCMLIPIVGGVGLACIKEGKGVDINVQAFLYASLANAAAALKGKFGSSVTKTLKSDPSKNMDAANVYAVMNIIAFVFTVPVVVMTELETLPKKWEDASAIYGSQEIAKNIIISGLFFYFYNECAFAFTAYVGSVTSSVLNTAKRVIIIVVSAIVFQEAMERNTVIGSAIAIGGTFAYSLTSTAPAPKAKAKTS</sequence>
<comment type="caution">
    <text evidence="7">The sequence shown here is derived from an EMBL/GenBank/DDBJ whole genome shotgun (WGS) entry which is preliminary data.</text>
</comment>
<dbReference type="PANTHER" id="PTHR11132">
    <property type="entry name" value="SOLUTE CARRIER FAMILY 35"/>
    <property type="match status" value="1"/>
</dbReference>
<dbReference type="OrthoDB" id="6418713at2759"/>
<keyword evidence="4 5" id="KW-0472">Membrane</keyword>
<dbReference type="AlphaFoldDB" id="A0A9K3LNS4"/>
<dbReference type="Proteomes" id="UP000693970">
    <property type="component" value="Unassembled WGS sequence"/>
</dbReference>
<feature type="transmembrane region" description="Helical" evidence="5">
    <location>
        <begin position="19"/>
        <end position="36"/>
    </location>
</feature>
<feature type="transmembrane region" description="Helical" evidence="5">
    <location>
        <begin position="136"/>
        <end position="154"/>
    </location>
</feature>
<evidence type="ECO:0000313" key="7">
    <source>
        <dbReference type="EMBL" id="KAG7365325.1"/>
    </source>
</evidence>
<keyword evidence="2 5" id="KW-0812">Transmembrane</keyword>
<feature type="domain" description="Sugar phosphate transporter" evidence="6">
    <location>
        <begin position="18"/>
        <end position="316"/>
    </location>
</feature>